<dbReference type="RefSeq" id="WP_304448050.1">
    <property type="nucleotide sequence ID" value="NZ_JARRAH010000001.1"/>
</dbReference>
<name>A0ABD5UCB3_9EURY</name>
<dbReference type="Gene3D" id="3.90.79.10">
    <property type="entry name" value="Nucleoside Triphosphate Pyrophosphohydrolase"/>
    <property type="match status" value="1"/>
</dbReference>
<dbReference type="AlphaFoldDB" id="A0ABD5UCB3"/>
<dbReference type="Pfam" id="PF00293">
    <property type="entry name" value="NUDIX"/>
    <property type="match status" value="1"/>
</dbReference>
<comment type="caution">
    <text evidence="2">The sequence shown here is derived from an EMBL/GenBank/DDBJ whole genome shotgun (WGS) entry which is preliminary data.</text>
</comment>
<evidence type="ECO:0000313" key="3">
    <source>
        <dbReference type="Proteomes" id="UP001596406"/>
    </source>
</evidence>
<dbReference type="EMBL" id="JBHSXM010000001">
    <property type="protein sequence ID" value="MFC6836364.1"/>
    <property type="molecule type" value="Genomic_DNA"/>
</dbReference>
<dbReference type="InterPro" id="IPR000086">
    <property type="entry name" value="NUDIX_hydrolase_dom"/>
</dbReference>
<feature type="domain" description="Nudix hydrolase" evidence="1">
    <location>
        <begin position="45"/>
        <end position="161"/>
    </location>
</feature>
<sequence>MAASESQESVSAHLSALDDVYDGFAVSQTTVPVRPAVYDRLASLGTQSVVDAAVRVRNAEDQVLAVKEGGEGWTDPYGAVERDETIESGARRCLRERTGIDASLDELLSVTILCLTDADDPDREPLYRLAALFSGTHVTGDPAAECECAWRARPPRSSAAL</sequence>
<evidence type="ECO:0000259" key="1">
    <source>
        <dbReference type="PROSITE" id="PS51462"/>
    </source>
</evidence>
<dbReference type="SUPFAM" id="SSF55811">
    <property type="entry name" value="Nudix"/>
    <property type="match status" value="1"/>
</dbReference>
<dbReference type="InterPro" id="IPR015797">
    <property type="entry name" value="NUDIX_hydrolase-like_dom_sf"/>
</dbReference>
<reference evidence="2 3" key="1">
    <citation type="journal article" date="2019" name="Int. J. Syst. Evol. Microbiol.">
        <title>The Global Catalogue of Microorganisms (GCM) 10K type strain sequencing project: providing services to taxonomists for standard genome sequencing and annotation.</title>
        <authorList>
            <consortium name="The Broad Institute Genomics Platform"/>
            <consortium name="The Broad Institute Genome Sequencing Center for Infectious Disease"/>
            <person name="Wu L."/>
            <person name="Ma J."/>
        </authorList>
    </citation>
    <scope>NUCLEOTIDE SEQUENCE [LARGE SCALE GENOMIC DNA]</scope>
    <source>
        <strain evidence="2 3">PSRA2</strain>
    </source>
</reference>
<protein>
    <submittedName>
        <fullName evidence="2">NUDIX domain-containing protein</fullName>
    </submittedName>
</protein>
<organism evidence="2 3">
    <name type="scientific">Halomarina ordinaria</name>
    <dbReference type="NCBI Taxonomy" id="3033939"/>
    <lineage>
        <taxon>Archaea</taxon>
        <taxon>Methanobacteriati</taxon>
        <taxon>Methanobacteriota</taxon>
        <taxon>Stenosarchaea group</taxon>
        <taxon>Halobacteria</taxon>
        <taxon>Halobacteriales</taxon>
        <taxon>Natronomonadaceae</taxon>
        <taxon>Halomarina</taxon>
    </lineage>
</organism>
<accession>A0ABD5UCB3</accession>
<keyword evidence="3" id="KW-1185">Reference proteome</keyword>
<evidence type="ECO:0000313" key="2">
    <source>
        <dbReference type="EMBL" id="MFC6836364.1"/>
    </source>
</evidence>
<dbReference type="PROSITE" id="PS51462">
    <property type="entry name" value="NUDIX"/>
    <property type="match status" value="1"/>
</dbReference>
<dbReference type="Proteomes" id="UP001596406">
    <property type="component" value="Unassembled WGS sequence"/>
</dbReference>
<proteinExistence type="predicted"/>
<gene>
    <name evidence="2" type="ORF">ACFQHK_07570</name>
</gene>